<protein>
    <submittedName>
        <fullName evidence="1">Uncharacterized protein</fullName>
    </submittedName>
</protein>
<dbReference type="AlphaFoldDB" id="A0A6S6W5E1"/>
<gene>
    <name evidence="1" type="ORF">PTTW11_06861</name>
</gene>
<dbReference type="Proteomes" id="UP000472372">
    <property type="component" value="Chromosome 6"/>
</dbReference>
<evidence type="ECO:0000313" key="2">
    <source>
        <dbReference type="Proteomes" id="UP000472372"/>
    </source>
</evidence>
<sequence length="269" mass="31598">MPQVAAHPRHPFLALPAEIRLEIYSNMAVPRDNSFWYYRGLYMSCSQVRNEMDHECGKILRKHLEEIKNSWPSTFGLGLLIPKGFSDMHRVVLRIPELFISLTAVEHINKHQRFFMDLSPLFTLHLQSITMRIETRETNRPRKLTYGNMIKMTGMCASTLPKNHVLYNPSAEANTRRIMLDTTYIPLSRLRAEKHMRSGQLTTCVDLDSLASRNSHYVRGAWETWTIDFSNGKKIVFWVKEVKGKEWESTQLWTKKMSAKWRLTPHRRH</sequence>
<dbReference type="EMBL" id="HG992982">
    <property type="protein sequence ID" value="CAE7185779.1"/>
    <property type="molecule type" value="Genomic_DNA"/>
</dbReference>
<organism evidence="1 2">
    <name type="scientific">Pyrenophora teres f. teres</name>
    <dbReference type="NCBI Taxonomy" id="97479"/>
    <lineage>
        <taxon>Eukaryota</taxon>
        <taxon>Fungi</taxon>
        <taxon>Dikarya</taxon>
        <taxon>Ascomycota</taxon>
        <taxon>Pezizomycotina</taxon>
        <taxon>Dothideomycetes</taxon>
        <taxon>Pleosporomycetidae</taxon>
        <taxon>Pleosporales</taxon>
        <taxon>Pleosporineae</taxon>
        <taxon>Pleosporaceae</taxon>
        <taxon>Pyrenophora</taxon>
    </lineage>
</organism>
<reference evidence="1" key="1">
    <citation type="submission" date="2021-02" db="EMBL/GenBank/DDBJ databases">
        <authorList>
            <person name="Syme A R."/>
            <person name="Syme A R."/>
            <person name="Moolhuijzen P."/>
        </authorList>
    </citation>
    <scope>NUCLEOTIDE SEQUENCE</scope>
    <source>
        <strain evidence="1">W1-1</strain>
    </source>
</reference>
<evidence type="ECO:0000313" key="1">
    <source>
        <dbReference type="EMBL" id="CAE7185779.1"/>
    </source>
</evidence>
<name>A0A6S6W5E1_9PLEO</name>
<accession>A0A6S6W5E1</accession>
<proteinExistence type="predicted"/>